<dbReference type="EMBL" id="CAUYUJ010011447">
    <property type="protein sequence ID" value="CAK0831767.1"/>
    <property type="molecule type" value="Genomic_DNA"/>
</dbReference>
<reference evidence="1" key="1">
    <citation type="submission" date="2023-10" db="EMBL/GenBank/DDBJ databases">
        <authorList>
            <person name="Chen Y."/>
            <person name="Shah S."/>
            <person name="Dougan E. K."/>
            <person name="Thang M."/>
            <person name="Chan C."/>
        </authorList>
    </citation>
    <scope>NUCLEOTIDE SEQUENCE [LARGE SCALE GENOMIC DNA]</scope>
</reference>
<proteinExistence type="predicted"/>
<dbReference type="Proteomes" id="UP001189429">
    <property type="component" value="Unassembled WGS sequence"/>
</dbReference>
<evidence type="ECO:0000313" key="2">
    <source>
        <dbReference type="Proteomes" id="UP001189429"/>
    </source>
</evidence>
<sequence length="393" mass="44158">AAECICAENYCKFGPGRINLELLDDILHGHQNDLDLSVQSAGLWGHQKLVDIARNAHQGPWEEATNHQTLMDAMGEYRRHADADTCPLFLARLPDILEEAGEAHRANEDGIAKEFWDRMMEEPNLTMRALGFTYACLEMGRLSPKKLAIMGGAASVKPSGAPMTTKQAANAPVTAMREATTNRFEIACLVFSSTDHKFKQRIIMEGGGPFADASFHASRECRTIAGCRKYRIDELKGAIWDPIMDTLGTLYDKRKLARVGLTTSFDEFVPGIDLDHPLVKWNDEMANTLGVFCNSLCFHRLKRRLPTLRGWPKRTALGLDPDHSEAIVREIKVDYDYFKQLKGLEDPAVEKIIKRSVFQSLPGKQMVRVLEASEWSHTHPKWTSYLRKSSAGQ</sequence>
<keyword evidence="2" id="KW-1185">Reference proteome</keyword>
<protein>
    <recommendedName>
        <fullName evidence="3">Phospholipase B-like</fullName>
    </recommendedName>
</protein>
<evidence type="ECO:0000313" key="1">
    <source>
        <dbReference type="EMBL" id="CAK0831767.1"/>
    </source>
</evidence>
<accession>A0ABN9SJ82</accession>
<evidence type="ECO:0008006" key="3">
    <source>
        <dbReference type="Google" id="ProtNLM"/>
    </source>
</evidence>
<feature type="non-terminal residue" evidence="1">
    <location>
        <position position="393"/>
    </location>
</feature>
<comment type="caution">
    <text evidence="1">The sequence shown here is derived from an EMBL/GenBank/DDBJ whole genome shotgun (WGS) entry which is preliminary data.</text>
</comment>
<gene>
    <name evidence="1" type="ORF">PCOR1329_LOCUS30024</name>
</gene>
<name>A0ABN9SJ82_9DINO</name>
<organism evidence="1 2">
    <name type="scientific">Prorocentrum cordatum</name>
    <dbReference type="NCBI Taxonomy" id="2364126"/>
    <lineage>
        <taxon>Eukaryota</taxon>
        <taxon>Sar</taxon>
        <taxon>Alveolata</taxon>
        <taxon>Dinophyceae</taxon>
        <taxon>Prorocentrales</taxon>
        <taxon>Prorocentraceae</taxon>
        <taxon>Prorocentrum</taxon>
    </lineage>
</organism>
<feature type="non-terminal residue" evidence="1">
    <location>
        <position position="1"/>
    </location>
</feature>